<gene>
    <name evidence="6" type="ORF">CKQ54_23980</name>
</gene>
<evidence type="ECO:0000256" key="4">
    <source>
        <dbReference type="ARBA" id="ARBA00023263"/>
    </source>
</evidence>
<dbReference type="InterPro" id="IPR036937">
    <property type="entry name" value="Adhesion_dom_fimbrial_sf"/>
</dbReference>
<proteinExistence type="inferred from homology"/>
<dbReference type="Pfam" id="PF16970">
    <property type="entry name" value="FimA"/>
    <property type="match status" value="1"/>
</dbReference>
<name>A0ABX9PNK5_9GAMM</name>
<dbReference type="InterPro" id="IPR039458">
    <property type="entry name" value="FimA-like"/>
</dbReference>
<keyword evidence="4" id="KW-0281">Fimbrium</keyword>
<accession>A0ABX9PNK5</accession>
<evidence type="ECO:0000256" key="2">
    <source>
        <dbReference type="ARBA" id="ARBA00006671"/>
    </source>
</evidence>
<feature type="chain" id="PRO_5045227100" evidence="5">
    <location>
        <begin position="26"/>
        <end position="185"/>
    </location>
</feature>
<comment type="subcellular location">
    <subcellularLocation>
        <location evidence="1">Fimbrium</location>
    </subcellularLocation>
</comment>
<keyword evidence="7" id="KW-1185">Reference proteome</keyword>
<dbReference type="GeneID" id="302711864"/>
<keyword evidence="3 5" id="KW-0732">Signal</keyword>
<evidence type="ECO:0000313" key="6">
    <source>
        <dbReference type="EMBL" id="RKF66447.1"/>
    </source>
</evidence>
<dbReference type="SUPFAM" id="SSF49401">
    <property type="entry name" value="Bacterial adhesins"/>
    <property type="match status" value="1"/>
</dbReference>
<dbReference type="EMBL" id="NSDJ01000002">
    <property type="protein sequence ID" value="RKF66447.1"/>
    <property type="molecule type" value="Genomic_DNA"/>
</dbReference>
<evidence type="ECO:0000313" key="7">
    <source>
        <dbReference type="Proteomes" id="UP000284853"/>
    </source>
</evidence>
<dbReference type="Gene3D" id="2.60.40.1090">
    <property type="entry name" value="Fimbrial-type adhesion domain"/>
    <property type="match status" value="1"/>
</dbReference>
<dbReference type="PANTHER" id="PTHR33420">
    <property type="entry name" value="FIMBRIAL SUBUNIT ELFA-RELATED"/>
    <property type="match status" value="1"/>
</dbReference>
<organism evidence="6 7">
    <name type="scientific">Rahnella variigena</name>
    <dbReference type="NCBI Taxonomy" id="574964"/>
    <lineage>
        <taxon>Bacteria</taxon>
        <taxon>Pseudomonadati</taxon>
        <taxon>Pseudomonadota</taxon>
        <taxon>Gammaproteobacteria</taxon>
        <taxon>Enterobacterales</taxon>
        <taxon>Yersiniaceae</taxon>
        <taxon>Rahnella</taxon>
    </lineage>
</organism>
<dbReference type="InterPro" id="IPR008966">
    <property type="entry name" value="Adhesion_dom_sf"/>
</dbReference>
<evidence type="ECO:0000256" key="1">
    <source>
        <dbReference type="ARBA" id="ARBA00004561"/>
    </source>
</evidence>
<dbReference type="RefSeq" id="WP_120163818.1">
    <property type="nucleotide sequence ID" value="NZ_NSDJ01000002.1"/>
</dbReference>
<dbReference type="Proteomes" id="UP000284853">
    <property type="component" value="Unassembled WGS sequence"/>
</dbReference>
<evidence type="ECO:0000256" key="5">
    <source>
        <dbReference type="SAM" id="SignalP"/>
    </source>
</evidence>
<protein>
    <submittedName>
        <fullName evidence="6">Fimbrial protein</fullName>
    </submittedName>
</protein>
<evidence type="ECO:0000256" key="3">
    <source>
        <dbReference type="ARBA" id="ARBA00022729"/>
    </source>
</evidence>
<comment type="caution">
    <text evidence="6">The sequence shown here is derived from an EMBL/GenBank/DDBJ whole genome shotgun (WGS) entry which is preliminary data.</text>
</comment>
<feature type="signal peptide" evidence="5">
    <location>
        <begin position="1"/>
        <end position="25"/>
    </location>
</feature>
<reference evidence="6 7" key="1">
    <citation type="submission" date="2017-08" db="EMBL/GenBank/DDBJ databases">
        <title>Comparative genomics of bacteria isolated from necrotic lesions of AOD affected trees.</title>
        <authorList>
            <person name="Doonan J."/>
            <person name="Denman S."/>
            <person name="Mcdonald J.E."/>
        </authorList>
    </citation>
    <scope>NUCLEOTIDE SEQUENCE [LARGE SCALE GENOMIC DNA]</scope>
    <source>
        <strain evidence="6 7">CIP 105588</strain>
    </source>
</reference>
<comment type="similarity">
    <text evidence="2">Belongs to the fimbrial protein family.</text>
</comment>
<sequence length="185" mass="18879">MYNTKHVIPILALVMTSTFAASAMAVDGTITINGKVTDTTCSIAVNGGSEDATVTLPTVSANSLKAPGETAGATPFNISLTSCSGTALGTASTYYEPGTYVDSATGRLNIDTTASDAAKNVQVELLNASMESIVAGSPVTDGQNDIPVDISAGSGTLNYFARYYATGVSVAGTVTTQVDYTMTYE</sequence>
<dbReference type="InterPro" id="IPR050263">
    <property type="entry name" value="Bact_Fimbrial_Adh_Pro"/>
</dbReference>
<dbReference type="PANTHER" id="PTHR33420:SF3">
    <property type="entry name" value="FIMBRIAL SUBUNIT ELFA"/>
    <property type="match status" value="1"/>
</dbReference>